<proteinExistence type="predicted"/>
<feature type="transmembrane region" description="Helical" evidence="2">
    <location>
        <begin position="12"/>
        <end position="35"/>
    </location>
</feature>
<gene>
    <name evidence="4" type="ORF">AK830_g6094</name>
</gene>
<comment type="caution">
    <text evidence="4">The sequence shown here is derived from an EMBL/GenBank/DDBJ whole genome shotgun (WGS) entry which is preliminary data.</text>
</comment>
<feature type="region of interest" description="Disordered" evidence="1">
    <location>
        <begin position="208"/>
        <end position="228"/>
    </location>
</feature>
<feature type="transmembrane region" description="Helical" evidence="2">
    <location>
        <begin position="55"/>
        <end position="74"/>
    </location>
</feature>
<dbReference type="Proteomes" id="UP000050424">
    <property type="component" value="Unassembled WGS sequence"/>
</dbReference>
<sequence length="996" mass="110671">MASSLPTIPRIVFTIVEPISLVAGFLGAMLDPAWFAAEQIPQTEPLVINDNGVVLALELGNLYLLLAFIGLAVLNTTSEVKVVRSYLVALWLGDVGHILFSGYGLGKDKLLNPAEWNAMAWGNVAVTTLACLHTLEWPPICFPALFASARQRLMVRISYVADQLPAPRKGRAYLTRDKGRPFCTDHRRVRVRVGSYWLVEAGRDHLNATKPKQTLPSTPSALLSSNSTSHSSLTSIVSVFVAMESRTLRKRPPPATAPDPSQAPKATRSTRRTATPSVANSESKQAKTAPGRASRSAEPARPNLIARRGARIPAPDRAASIISINTNPPLGDDDTDLGEEDRASEANYQEHVPSSVVDPEEATRYAIMERSLPDLVHTTEELMSRLKDADYDDPIFRGLVNVKKGAFVSARENFEESKTSPLIDWAQALEIFDTEESSETAAAAIVRANMVTALDEVLTLKAEPLSDAFPLLEKLNSWFPSLFVVSREMFEHPRLTLDIRTWYLIEVLKGQKSEPNYRQIIANVFCEPADGLSFPQRFSSGPFRTLGESVDEDLEELCADRISKIIPLIKKDKRTYGVGQLQHLFPFRSLLDDLETWLKTAYALLGETIGRSPSSGEHESGGFIDAEEEIHGSQADAASESQPIVRARTGEEQPSLFSGKASISYLNGQQRNSRTAPPSNQQQDVQPFEAPRDYPEHTNSDLLGSPLPVSNHDQDVYPPEAPRDYPEHTNAELLDSLIPSSSAALLGQDQASGSRPDKKPRYHDPFRPEPVEEKEKEKKEKKEKKEEEEEEEEDDPFETDTRPLKNGKRAAFSSSMPPPPRPKRPRVTPSQPAPTTSSASTNHAARSQPFSSAPTDDDFETLRRAKLEITQKARLPLAPAPKRIAWSNHDSAVLLQLIRQRHAAWANMENYDNDQFEHPRNQQAYRDKARNMKVDYLLTDAILPPCFDLVVLSKKEINRLISIGKNPYRKESEINEEGEAVNTEYDGELQASSLEQ</sequence>
<dbReference type="STRING" id="78410.A0A0P7BHQ2"/>
<feature type="region of interest" description="Disordered" evidence="1">
    <location>
        <begin position="248"/>
        <end position="339"/>
    </location>
</feature>
<dbReference type="OrthoDB" id="5398572at2759"/>
<feature type="compositionally biased region" description="Basic and acidic residues" evidence="1">
    <location>
        <begin position="690"/>
        <end position="699"/>
    </location>
</feature>
<feature type="compositionally biased region" description="Acidic residues" evidence="1">
    <location>
        <begin position="786"/>
        <end position="798"/>
    </location>
</feature>
<feature type="compositionally biased region" description="Low complexity" evidence="1">
    <location>
        <begin position="263"/>
        <end position="277"/>
    </location>
</feature>
<evidence type="ECO:0000256" key="1">
    <source>
        <dbReference type="SAM" id="MobiDB-lite"/>
    </source>
</evidence>
<feature type="compositionally biased region" description="Low complexity" evidence="1">
    <location>
        <begin position="214"/>
        <end position="228"/>
    </location>
</feature>
<evidence type="ECO:0000313" key="4">
    <source>
        <dbReference type="EMBL" id="KPM40469.1"/>
    </source>
</evidence>
<evidence type="ECO:0000259" key="3">
    <source>
        <dbReference type="Pfam" id="PF24803"/>
    </source>
</evidence>
<reference evidence="4 5" key="1">
    <citation type="submission" date="2015-09" db="EMBL/GenBank/DDBJ databases">
        <title>Draft genome of a European isolate of the apple canker pathogen Neonectria ditissima.</title>
        <authorList>
            <person name="Gomez-Cortecero A."/>
            <person name="Harrison R.J."/>
            <person name="Armitage A.D."/>
        </authorList>
    </citation>
    <scope>NUCLEOTIDE SEQUENCE [LARGE SCALE GENOMIC DNA]</scope>
    <source>
        <strain evidence="4 5">R09/05</strain>
    </source>
</reference>
<feature type="region of interest" description="Disordered" evidence="1">
    <location>
        <begin position="971"/>
        <end position="996"/>
    </location>
</feature>
<protein>
    <recommendedName>
        <fullName evidence="3">DUF7704 domain-containing protein</fullName>
    </recommendedName>
</protein>
<feature type="compositionally biased region" description="Polar residues" evidence="1">
    <location>
        <begin position="668"/>
        <end position="685"/>
    </location>
</feature>
<name>A0A0P7BHQ2_9HYPO</name>
<feature type="compositionally biased region" description="Polar residues" evidence="1">
    <location>
        <begin position="738"/>
        <end position="753"/>
    </location>
</feature>
<keyword evidence="2" id="KW-0812">Transmembrane</keyword>
<organism evidence="4 5">
    <name type="scientific">Neonectria ditissima</name>
    <dbReference type="NCBI Taxonomy" id="78410"/>
    <lineage>
        <taxon>Eukaryota</taxon>
        <taxon>Fungi</taxon>
        <taxon>Dikarya</taxon>
        <taxon>Ascomycota</taxon>
        <taxon>Pezizomycotina</taxon>
        <taxon>Sordariomycetes</taxon>
        <taxon>Hypocreomycetidae</taxon>
        <taxon>Hypocreales</taxon>
        <taxon>Nectriaceae</taxon>
        <taxon>Neonectria</taxon>
    </lineage>
</organism>
<evidence type="ECO:0000313" key="5">
    <source>
        <dbReference type="Proteomes" id="UP000050424"/>
    </source>
</evidence>
<feature type="region of interest" description="Disordered" evidence="1">
    <location>
        <begin position="668"/>
        <end position="858"/>
    </location>
</feature>
<feature type="compositionally biased region" description="Low complexity" evidence="1">
    <location>
        <begin position="827"/>
        <end position="845"/>
    </location>
</feature>
<keyword evidence="2" id="KW-1133">Transmembrane helix</keyword>
<feature type="transmembrane region" description="Helical" evidence="2">
    <location>
        <begin position="86"/>
        <end position="105"/>
    </location>
</feature>
<feature type="domain" description="DUF7704" evidence="3">
    <location>
        <begin position="2"/>
        <end position="133"/>
    </location>
</feature>
<dbReference type="InterPro" id="IPR056121">
    <property type="entry name" value="DUF7704"/>
</dbReference>
<dbReference type="PANTHER" id="PTHR37019">
    <property type="entry name" value="CHROMOSOME 1, WHOLE GENOME SHOTGUN SEQUENCE"/>
    <property type="match status" value="1"/>
</dbReference>
<feature type="compositionally biased region" description="Basic and acidic residues" evidence="1">
    <location>
        <begin position="755"/>
        <end position="785"/>
    </location>
</feature>
<dbReference type="Pfam" id="PF24803">
    <property type="entry name" value="DUF7704"/>
    <property type="match status" value="1"/>
</dbReference>
<evidence type="ECO:0000256" key="2">
    <source>
        <dbReference type="SAM" id="Phobius"/>
    </source>
</evidence>
<dbReference type="AlphaFoldDB" id="A0A0P7BHQ2"/>
<dbReference type="EMBL" id="LKCW01000083">
    <property type="protein sequence ID" value="KPM40469.1"/>
    <property type="molecule type" value="Genomic_DNA"/>
</dbReference>
<feature type="compositionally biased region" description="Basic and acidic residues" evidence="1">
    <location>
        <begin position="721"/>
        <end position="730"/>
    </location>
</feature>
<dbReference type="PANTHER" id="PTHR37019:SF2">
    <property type="entry name" value="EXPERA DOMAIN-CONTAINING PROTEIN"/>
    <property type="match status" value="1"/>
</dbReference>
<accession>A0A0P7BHQ2</accession>
<keyword evidence="5" id="KW-1185">Reference proteome</keyword>
<keyword evidence="2" id="KW-0472">Membrane</keyword>